<evidence type="ECO:0000313" key="4">
    <source>
        <dbReference type="Proteomes" id="UP000260644"/>
    </source>
</evidence>
<dbReference type="AlphaFoldDB" id="A0A3E1Y3Z0"/>
<dbReference type="InterPro" id="IPR037069">
    <property type="entry name" value="AcylCoA_DH/ox_N_sf"/>
</dbReference>
<dbReference type="OrthoDB" id="1170793at2"/>
<keyword evidence="1" id="KW-0560">Oxidoreductase</keyword>
<feature type="domain" description="Acyl-CoA dehydrogenase C-terminal" evidence="2">
    <location>
        <begin position="239"/>
        <end position="360"/>
    </location>
</feature>
<dbReference type="Pfam" id="PF08028">
    <property type="entry name" value="Acyl-CoA_dh_2"/>
    <property type="match status" value="1"/>
</dbReference>
<dbReference type="Gene3D" id="1.10.540.10">
    <property type="entry name" value="Acyl-CoA dehydrogenase/oxidase, N-terminal domain"/>
    <property type="match status" value="1"/>
</dbReference>
<gene>
    <name evidence="3" type="ORF">DVR12_23995</name>
</gene>
<dbReference type="GO" id="GO:0050660">
    <property type="term" value="F:flavin adenine dinucleotide binding"/>
    <property type="evidence" value="ECO:0007669"/>
    <property type="project" value="InterPro"/>
</dbReference>
<organism evidence="3 4">
    <name type="scientific">Chitinophaga silvatica</name>
    <dbReference type="NCBI Taxonomy" id="2282649"/>
    <lineage>
        <taxon>Bacteria</taxon>
        <taxon>Pseudomonadati</taxon>
        <taxon>Bacteroidota</taxon>
        <taxon>Chitinophagia</taxon>
        <taxon>Chitinophagales</taxon>
        <taxon>Chitinophagaceae</taxon>
        <taxon>Chitinophaga</taxon>
    </lineage>
</organism>
<evidence type="ECO:0000256" key="1">
    <source>
        <dbReference type="ARBA" id="ARBA00023002"/>
    </source>
</evidence>
<dbReference type="RefSeq" id="WP_116978446.1">
    <property type="nucleotide sequence ID" value="NZ_QPMM01000014.1"/>
</dbReference>
<sequence length="363" mass="39959">MEEILKKTVVQTIKEYASLSEQQQSLHPKLLELAYQEGWFKLFVPPVYGGPGKTLPEILRLEEAIAAADGSLGWTVTLCSGAGWFAGFLDPDLANNLLADEKVCFAGSGEIGGTATLTANGNYLINGSWRYASGALHATVFTANCILLNKDGSQQSTDDGNPLVLSFILKKEEINIIPGWSYFGLVATGSHAFEAKSVTVPANRSFKINEIVNAESLGLGFDYPFLQMAETTLAVNIHGMSRHFIVLAAESFEQRTGLKRYTSSQINYFNDILVASKARMNEVRTAFYEAFELSWKALQQKSLTEALLSDVSTKSRILAHTSIEISDKLYPFCGLNAARKETTINRVWRDIHTASQHSLLTFP</sequence>
<evidence type="ECO:0000259" key="2">
    <source>
        <dbReference type="Pfam" id="PF08028"/>
    </source>
</evidence>
<dbReference type="InterPro" id="IPR046373">
    <property type="entry name" value="Acyl-CoA_Oxase/DH_mid-dom_sf"/>
</dbReference>
<evidence type="ECO:0000313" key="3">
    <source>
        <dbReference type="EMBL" id="RFS19395.1"/>
    </source>
</evidence>
<dbReference type="InterPro" id="IPR013107">
    <property type="entry name" value="Acyl-CoA_DH_C"/>
</dbReference>
<accession>A0A3E1Y3Z0</accession>
<dbReference type="SUPFAM" id="SSF56645">
    <property type="entry name" value="Acyl-CoA dehydrogenase NM domain-like"/>
    <property type="match status" value="1"/>
</dbReference>
<dbReference type="EMBL" id="QPMM01000014">
    <property type="protein sequence ID" value="RFS19395.1"/>
    <property type="molecule type" value="Genomic_DNA"/>
</dbReference>
<dbReference type="Gene3D" id="2.40.110.10">
    <property type="entry name" value="Butyryl-CoA Dehydrogenase, subunit A, domain 2"/>
    <property type="match status" value="1"/>
</dbReference>
<dbReference type="Gene3D" id="1.20.140.10">
    <property type="entry name" value="Butyryl-CoA Dehydrogenase, subunit A, domain 3"/>
    <property type="match status" value="1"/>
</dbReference>
<dbReference type="Proteomes" id="UP000260644">
    <property type="component" value="Unassembled WGS sequence"/>
</dbReference>
<dbReference type="PIRSF" id="PIRSF016578">
    <property type="entry name" value="HsaA"/>
    <property type="match status" value="1"/>
</dbReference>
<dbReference type="GO" id="GO:0016627">
    <property type="term" value="F:oxidoreductase activity, acting on the CH-CH group of donors"/>
    <property type="evidence" value="ECO:0007669"/>
    <property type="project" value="InterPro"/>
</dbReference>
<comment type="caution">
    <text evidence="3">The sequence shown here is derived from an EMBL/GenBank/DDBJ whole genome shotgun (WGS) entry which is preliminary data.</text>
</comment>
<dbReference type="InterPro" id="IPR009100">
    <property type="entry name" value="AcylCoA_DH/oxidase_NM_dom_sf"/>
</dbReference>
<name>A0A3E1Y3Z0_9BACT</name>
<reference evidence="3 4" key="1">
    <citation type="submission" date="2018-07" db="EMBL/GenBank/DDBJ databases">
        <title>Chitinophaga K2CV101002-2 sp. nov., isolated from a monsoon evergreen broad-leaved forest soil.</title>
        <authorList>
            <person name="Lv Y."/>
        </authorList>
    </citation>
    <scope>NUCLEOTIDE SEQUENCE [LARGE SCALE GENOMIC DNA]</scope>
    <source>
        <strain evidence="3 4">GDMCC 1.1288</strain>
    </source>
</reference>
<keyword evidence="4" id="KW-1185">Reference proteome</keyword>
<proteinExistence type="predicted"/>
<protein>
    <submittedName>
        <fullName evidence="3">Acyl-CoA dehydrogenase</fullName>
    </submittedName>
</protein>